<dbReference type="Pfam" id="PF13439">
    <property type="entry name" value="Glyco_transf_4"/>
    <property type="match status" value="1"/>
</dbReference>
<feature type="domain" description="Glycosyltransferase subfamily 4-like N-terminal" evidence="1">
    <location>
        <begin position="15"/>
        <end position="169"/>
    </location>
</feature>
<proteinExistence type="predicted"/>
<evidence type="ECO:0000259" key="1">
    <source>
        <dbReference type="Pfam" id="PF13439"/>
    </source>
</evidence>
<protein>
    <recommendedName>
        <fullName evidence="1">Glycosyltransferase subfamily 4-like N-terminal domain-containing protein</fullName>
    </recommendedName>
</protein>
<dbReference type="RefSeq" id="WP_011998134.1">
    <property type="nucleotide sequence ID" value="NC_009776.1"/>
</dbReference>
<organism evidence="2 3">
    <name type="scientific">Ignicoccus hospitalis (strain KIN4/I / DSM 18386 / JCM 14125)</name>
    <dbReference type="NCBI Taxonomy" id="453591"/>
    <lineage>
        <taxon>Archaea</taxon>
        <taxon>Thermoproteota</taxon>
        <taxon>Thermoprotei</taxon>
        <taxon>Desulfurococcales</taxon>
        <taxon>Desulfurococcaceae</taxon>
        <taxon>Ignicoccus</taxon>
    </lineage>
</organism>
<dbReference type="OrthoDB" id="17979at2157"/>
<reference evidence="2 3" key="1">
    <citation type="journal article" date="2008" name="Genome Biol.">
        <title>A genomic analysis of the archaeal system Ignicoccus hospitalis-Nanoarchaeum equitans.</title>
        <authorList>
            <person name="Podar M."/>
            <person name="Anderson I."/>
            <person name="Makarova K.S."/>
            <person name="Elkins J.G."/>
            <person name="Ivanova N."/>
            <person name="Wall M.A."/>
            <person name="Lykidis A."/>
            <person name="Mavromatis K."/>
            <person name="Sun H."/>
            <person name="Hudson M.E."/>
            <person name="Chen W."/>
            <person name="Deciu C."/>
            <person name="Hutchison D."/>
            <person name="Eads J.R."/>
            <person name="Anderson A."/>
            <person name="Fernandes F."/>
            <person name="Szeto E."/>
            <person name="Lapidus A."/>
            <person name="Kyrpides N.C."/>
            <person name="Saier M.H.Jr."/>
            <person name="Richardson P.M."/>
            <person name="Rachel R."/>
            <person name="Huber H."/>
            <person name="Eisen J.A."/>
            <person name="Koonin E.V."/>
            <person name="Keller M."/>
            <person name="Stetter K.O."/>
        </authorList>
    </citation>
    <scope>NUCLEOTIDE SEQUENCE [LARGE SCALE GENOMIC DNA]</scope>
    <source>
        <strain evidence="3">KIN4/I / DSM 18386 / JCM 14125</strain>
    </source>
</reference>
<dbReference type="PANTHER" id="PTHR12526">
    <property type="entry name" value="GLYCOSYLTRANSFERASE"/>
    <property type="match status" value="1"/>
</dbReference>
<dbReference type="PANTHER" id="PTHR12526:SF635">
    <property type="entry name" value="GLYCOSYL TRANSFERASE GROUP 1"/>
    <property type="match status" value="1"/>
</dbReference>
<dbReference type="STRING" id="453591.Igni_0098"/>
<dbReference type="GO" id="GO:0016757">
    <property type="term" value="F:glycosyltransferase activity"/>
    <property type="evidence" value="ECO:0007669"/>
    <property type="project" value="TreeGrafter"/>
</dbReference>
<dbReference type="InterPro" id="IPR028098">
    <property type="entry name" value="Glyco_trans_4-like_N"/>
</dbReference>
<dbReference type="SUPFAM" id="SSF53756">
    <property type="entry name" value="UDP-Glycosyltransferase/glycogen phosphorylase"/>
    <property type="match status" value="1"/>
</dbReference>
<evidence type="ECO:0000313" key="3">
    <source>
        <dbReference type="Proteomes" id="UP000000262"/>
    </source>
</evidence>
<keyword evidence="3" id="KW-1185">Reference proteome</keyword>
<dbReference type="KEGG" id="iho:Igni_0098"/>
<gene>
    <name evidence="2" type="ordered locus">Igni_0098</name>
</gene>
<sequence length="354" mass="39913">MRVAIVSSYPPMPCGIGIYSRDLARALAKRGHEVVVIATEYADAPREEGDNPRVLRAWTRGGERFHYQILEALEREGPFDVIEFQYEYGLWPVIPLDSRGIWLLRNAKAYGSVVATLHTVRFSPDPWWRRLHEELLKTSDAIIVHHFMMENALYRMLGKLKKTFIVPHGSASLPGEKRELGYERPVYLLYGLLRKDKGLEVAVKAYELVGKGTLLLAGKPLSEADEELVKRAEELGAARVQGFLSDELLGTLIKSSDFVLLPYEDLPNDFGVSGAFHTTVATGGYPLCSRVQRLAECWERAPELTFRPGDEAALAALMKAPKLPDAWGRLQSFARQTSWDNVAKLRERIYSLLM</sequence>
<dbReference type="GeneID" id="5563000"/>
<dbReference type="PhylomeDB" id="A8A8N0"/>
<dbReference type="eggNOG" id="arCOG01414">
    <property type="taxonomic scope" value="Archaea"/>
</dbReference>
<dbReference type="AlphaFoldDB" id="A8A8N0"/>
<dbReference type="HOGENOM" id="CLU_009583_2_1_2"/>
<accession>A8A8N0</accession>
<dbReference type="Proteomes" id="UP000000262">
    <property type="component" value="Chromosome"/>
</dbReference>
<evidence type="ECO:0000313" key="2">
    <source>
        <dbReference type="EMBL" id="ABU81282.1"/>
    </source>
</evidence>
<dbReference type="Gene3D" id="3.40.50.2000">
    <property type="entry name" value="Glycogen Phosphorylase B"/>
    <property type="match status" value="2"/>
</dbReference>
<dbReference type="EMBL" id="CP000816">
    <property type="protein sequence ID" value="ABU81282.1"/>
    <property type="molecule type" value="Genomic_DNA"/>
</dbReference>
<name>A8A8N0_IGNH4</name>